<evidence type="ECO:0008006" key="5">
    <source>
        <dbReference type="Google" id="ProtNLM"/>
    </source>
</evidence>
<accession>A0A7S0NL92</accession>
<dbReference type="PROSITE" id="PS50297">
    <property type="entry name" value="ANK_REP_REGION"/>
    <property type="match status" value="1"/>
</dbReference>
<evidence type="ECO:0000256" key="3">
    <source>
        <dbReference type="PROSITE-ProRule" id="PRU00023"/>
    </source>
</evidence>
<dbReference type="InterPro" id="IPR002110">
    <property type="entry name" value="Ankyrin_rpt"/>
</dbReference>
<dbReference type="SUPFAM" id="SSF48403">
    <property type="entry name" value="Ankyrin repeat"/>
    <property type="match status" value="1"/>
</dbReference>
<name>A0A7S0NL92_MICPS</name>
<dbReference type="Gene3D" id="1.25.40.20">
    <property type="entry name" value="Ankyrin repeat-containing domain"/>
    <property type="match status" value="1"/>
</dbReference>
<dbReference type="AlphaFoldDB" id="A0A7S0NL92"/>
<gene>
    <name evidence="4" type="ORF">MCOM1403_LOCUS8207</name>
</gene>
<dbReference type="EMBL" id="HBEQ01010201">
    <property type="protein sequence ID" value="CAD8520781.1"/>
    <property type="molecule type" value="Transcribed_RNA"/>
</dbReference>
<dbReference type="PANTHER" id="PTHR24189">
    <property type="entry name" value="MYOTROPHIN"/>
    <property type="match status" value="1"/>
</dbReference>
<keyword evidence="1" id="KW-0677">Repeat</keyword>
<sequence>MDDEHPKSVTVKAIEEDDIDGLELILESAADEAALRAILDDEDKGTWFSPLHHAAMHARVRCAEMLCEKGADVNKEDIKGRTCLHLACDAYRENSESSDDMRFEEIVIQLCKRGAAGIKDNAGKAPDCGESACLAVSAAVDRAWHAGESIRDGLEAKRRARRKAKMDAIFAGKLASHINNASAAAITVMDTGENDGYKYGSRGNNP</sequence>
<proteinExistence type="predicted"/>
<evidence type="ECO:0000313" key="4">
    <source>
        <dbReference type="EMBL" id="CAD8520781.1"/>
    </source>
</evidence>
<feature type="repeat" description="ANK" evidence="3">
    <location>
        <begin position="46"/>
        <end position="78"/>
    </location>
</feature>
<evidence type="ECO:0000256" key="1">
    <source>
        <dbReference type="ARBA" id="ARBA00022737"/>
    </source>
</evidence>
<organism evidence="4">
    <name type="scientific">Micromonas pusilla</name>
    <name type="common">Picoplanktonic green alga</name>
    <name type="synonym">Chromulina pusilla</name>
    <dbReference type="NCBI Taxonomy" id="38833"/>
    <lineage>
        <taxon>Eukaryota</taxon>
        <taxon>Viridiplantae</taxon>
        <taxon>Chlorophyta</taxon>
        <taxon>Mamiellophyceae</taxon>
        <taxon>Mamiellales</taxon>
        <taxon>Mamiellaceae</taxon>
        <taxon>Micromonas</taxon>
    </lineage>
</organism>
<keyword evidence="2 3" id="KW-0040">ANK repeat</keyword>
<dbReference type="Pfam" id="PF12796">
    <property type="entry name" value="Ank_2"/>
    <property type="match status" value="1"/>
</dbReference>
<dbReference type="PANTHER" id="PTHR24189:SF50">
    <property type="entry name" value="ANKYRIN REPEAT AND SOCS BOX PROTEIN 2"/>
    <property type="match status" value="1"/>
</dbReference>
<protein>
    <recommendedName>
        <fullName evidence="5">Ankyrin repeat protein</fullName>
    </recommendedName>
</protein>
<dbReference type="PROSITE" id="PS50088">
    <property type="entry name" value="ANK_REPEAT"/>
    <property type="match status" value="1"/>
</dbReference>
<reference evidence="4" key="1">
    <citation type="submission" date="2021-01" db="EMBL/GenBank/DDBJ databases">
        <authorList>
            <person name="Corre E."/>
            <person name="Pelletier E."/>
            <person name="Niang G."/>
            <person name="Scheremetjew M."/>
            <person name="Finn R."/>
            <person name="Kale V."/>
            <person name="Holt S."/>
            <person name="Cochrane G."/>
            <person name="Meng A."/>
            <person name="Brown T."/>
            <person name="Cohen L."/>
        </authorList>
    </citation>
    <scope>NUCLEOTIDE SEQUENCE</scope>
    <source>
        <strain evidence="4">CCMP1723</strain>
    </source>
</reference>
<dbReference type="InterPro" id="IPR036770">
    <property type="entry name" value="Ankyrin_rpt-contain_sf"/>
</dbReference>
<dbReference type="InterPro" id="IPR050745">
    <property type="entry name" value="Multifunctional_regulatory"/>
</dbReference>
<evidence type="ECO:0000256" key="2">
    <source>
        <dbReference type="ARBA" id="ARBA00023043"/>
    </source>
</evidence>
<dbReference type="SMART" id="SM00248">
    <property type="entry name" value="ANK"/>
    <property type="match status" value="2"/>
</dbReference>